<gene>
    <name evidence="2" type="ORF">RF11_08782</name>
</gene>
<evidence type="ECO:0000313" key="2">
    <source>
        <dbReference type="EMBL" id="KII71286.1"/>
    </source>
</evidence>
<comment type="caution">
    <text evidence="2">The sequence shown here is derived from an EMBL/GenBank/DDBJ whole genome shotgun (WGS) entry which is preliminary data.</text>
</comment>
<protein>
    <submittedName>
        <fullName evidence="2">Uncharacterized protein</fullName>
    </submittedName>
</protein>
<evidence type="ECO:0000256" key="1">
    <source>
        <dbReference type="SAM" id="Phobius"/>
    </source>
</evidence>
<evidence type="ECO:0000313" key="3">
    <source>
        <dbReference type="Proteomes" id="UP000031668"/>
    </source>
</evidence>
<sequence>MSLSTLTIHHHLKRRLRKKVHLMTTQKFDIWGNIFDGSSHCRMISDQYTLYIRYLIKSGTCIYFPFSIKVYALEWFLQFFIDILVYLYIFWYIEGYQLSLHHP</sequence>
<keyword evidence="1" id="KW-0812">Transmembrane</keyword>
<dbReference type="EMBL" id="JWZT01001813">
    <property type="protein sequence ID" value="KII71286.1"/>
    <property type="molecule type" value="Genomic_DNA"/>
</dbReference>
<organism evidence="2 3">
    <name type="scientific">Thelohanellus kitauei</name>
    <name type="common">Myxosporean</name>
    <dbReference type="NCBI Taxonomy" id="669202"/>
    <lineage>
        <taxon>Eukaryota</taxon>
        <taxon>Metazoa</taxon>
        <taxon>Cnidaria</taxon>
        <taxon>Myxozoa</taxon>
        <taxon>Myxosporea</taxon>
        <taxon>Bivalvulida</taxon>
        <taxon>Platysporina</taxon>
        <taxon>Myxobolidae</taxon>
        <taxon>Thelohanellus</taxon>
    </lineage>
</organism>
<proteinExistence type="predicted"/>
<reference evidence="2 3" key="1">
    <citation type="journal article" date="2014" name="Genome Biol. Evol.">
        <title>The genome of the myxosporean Thelohanellus kitauei shows adaptations to nutrient acquisition within its fish host.</title>
        <authorList>
            <person name="Yang Y."/>
            <person name="Xiong J."/>
            <person name="Zhou Z."/>
            <person name="Huo F."/>
            <person name="Miao W."/>
            <person name="Ran C."/>
            <person name="Liu Y."/>
            <person name="Zhang J."/>
            <person name="Feng J."/>
            <person name="Wang M."/>
            <person name="Wang M."/>
            <person name="Wang L."/>
            <person name="Yao B."/>
        </authorList>
    </citation>
    <scope>NUCLEOTIDE SEQUENCE [LARGE SCALE GENOMIC DNA]</scope>
    <source>
        <strain evidence="2">Wuqing</strain>
    </source>
</reference>
<accession>A0A0C2MVA8</accession>
<dbReference type="AlphaFoldDB" id="A0A0C2MVA8"/>
<keyword evidence="1" id="KW-1133">Transmembrane helix</keyword>
<name>A0A0C2MVA8_THEKT</name>
<keyword evidence="3" id="KW-1185">Reference proteome</keyword>
<feature type="transmembrane region" description="Helical" evidence="1">
    <location>
        <begin position="75"/>
        <end position="93"/>
    </location>
</feature>
<dbReference type="Proteomes" id="UP000031668">
    <property type="component" value="Unassembled WGS sequence"/>
</dbReference>
<keyword evidence="1" id="KW-0472">Membrane</keyword>